<dbReference type="EMBL" id="QSQU01000050">
    <property type="protein sequence ID" value="RGK56909.1"/>
    <property type="molecule type" value="Genomic_DNA"/>
</dbReference>
<dbReference type="Proteomes" id="UP000435059">
    <property type="component" value="Unassembled WGS sequence"/>
</dbReference>
<evidence type="ECO:0000313" key="19">
    <source>
        <dbReference type="Proteomes" id="UP000471447"/>
    </source>
</evidence>
<evidence type="ECO:0000313" key="2">
    <source>
        <dbReference type="EMBL" id="KAA9036682.1"/>
    </source>
</evidence>
<reference evidence="17 18" key="6">
    <citation type="journal article" date="2019" name="Nat. Med.">
        <title>A library of human gut bacterial isolates paired with longitudinal multiomics data enables mechanistic microbiome research.</title>
        <authorList>
            <person name="Poyet M."/>
            <person name="Groussin M."/>
            <person name="Gibbons S.M."/>
            <person name="Avila-Pacheco J."/>
            <person name="Jiang X."/>
            <person name="Kearney S.M."/>
            <person name="Perrotta A.R."/>
            <person name="Berdy B."/>
            <person name="Zhao S."/>
            <person name="Lieberman T.D."/>
            <person name="Swanson P.K."/>
            <person name="Smith M."/>
            <person name="Roesemann S."/>
            <person name="Alexander J.E."/>
            <person name="Rich S.A."/>
            <person name="Livny J."/>
            <person name="Vlamakis H."/>
            <person name="Clish C."/>
            <person name="Bullock K."/>
            <person name="Deik A."/>
            <person name="Scott J."/>
            <person name="Pierce K.A."/>
            <person name="Xavier R.J."/>
            <person name="Alm E.J."/>
        </authorList>
    </citation>
    <scope>NUCLEOTIDE SEQUENCE [LARGE SCALE GENOMIC DNA]</scope>
    <source>
        <strain evidence="4 17">BIOML-A58</strain>
        <strain evidence="5 19">BIOML-A7</strain>
        <strain evidence="3 18">BIOML-A74</strain>
    </source>
</reference>
<keyword evidence="18" id="KW-1185">Reference proteome</keyword>
<reference evidence="6" key="10">
    <citation type="submission" date="2023-08" db="EMBL/GenBank/DDBJ databases">
        <title>Mucin Metabolism Genes Underlie the Key Renovations of Bacteroides xylanisolvens Genomes in Captive Great Apes.</title>
        <authorList>
            <person name="Nishida A.H."/>
        </authorList>
    </citation>
    <scope>NUCLEOTIDE SEQUENCE</scope>
    <source>
        <strain evidence="7">P13.H9</strain>
        <strain evidence="6">P19.10B</strain>
    </source>
</reference>
<evidence type="ECO:0000313" key="7">
    <source>
        <dbReference type="EMBL" id="MCA4703244.1"/>
    </source>
</evidence>
<dbReference type="EMBL" id="VYQC01000021">
    <property type="protein sequence ID" value="KAA9036682.1"/>
    <property type="molecule type" value="Genomic_DNA"/>
</dbReference>
<dbReference type="Proteomes" id="UP001197958">
    <property type="component" value="Unassembled WGS sequence"/>
</dbReference>
<evidence type="ECO:0000313" key="11">
    <source>
        <dbReference type="EMBL" id="RHK90419.1"/>
    </source>
</evidence>
<reference evidence="8" key="2">
    <citation type="journal article" date="2018" name="BMC Genomics">
        <title>Whole genome sequencing and function prediction of 133 gut anaerobes isolated from chicken caecum in pure cultures.</title>
        <authorList>
            <person name="Medvecky M."/>
            <person name="Cejkova D."/>
            <person name="Polansky O."/>
            <person name="Karasova D."/>
            <person name="Kubasova T."/>
            <person name="Cizek A."/>
            <person name="Rychlik I."/>
        </authorList>
    </citation>
    <scope>NUCLEOTIDE SEQUENCE</scope>
    <source>
        <strain evidence="8">An109</strain>
    </source>
</reference>
<dbReference type="Proteomes" id="UP000747074">
    <property type="component" value="Unassembled WGS sequence"/>
</dbReference>
<dbReference type="EMBL" id="WDES01000007">
    <property type="protein sequence ID" value="KAB6089563.1"/>
    <property type="molecule type" value="Genomic_DNA"/>
</dbReference>
<evidence type="ECO:0000313" key="9">
    <source>
        <dbReference type="EMBL" id="RGK56909.1"/>
    </source>
</evidence>
<name>A0A174CX03_9BACE</name>
<dbReference type="Proteomes" id="UP001198461">
    <property type="component" value="Unassembled WGS sequence"/>
</dbReference>
<dbReference type="EMBL" id="WDED01000014">
    <property type="protein sequence ID" value="KAB6147574.1"/>
    <property type="molecule type" value="Genomic_DNA"/>
</dbReference>
<organism evidence="8 12">
    <name type="scientific">Bacteroides xylanisolvens</name>
    <dbReference type="NCBI Taxonomy" id="371601"/>
    <lineage>
        <taxon>Bacteria</taxon>
        <taxon>Pseudomonadati</taxon>
        <taxon>Bacteroidota</taxon>
        <taxon>Bacteroidia</taxon>
        <taxon>Bacteroidales</taxon>
        <taxon>Bacteroidaceae</taxon>
        <taxon>Bacteroides</taxon>
    </lineage>
</organism>
<evidence type="ECO:0000313" key="15">
    <source>
        <dbReference type="Proteomes" id="UP000284417"/>
    </source>
</evidence>
<reference evidence="2" key="5">
    <citation type="journal article" date="2019" name="bioRxiv">
        <title>Acquired interbacterial defense systems protect against interspecies antagonism in the human gut microbiome.</title>
        <authorList>
            <person name="Ross B.D."/>
            <person name="Verster A.J."/>
            <person name="Radey M.C."/>
            <person name="Schmidtke D.T."/>
            <person name="Pope C.E."/>
            <person name="Hoffman L.R."/>
            <person name="Hajjar A.M."/>
            <person name="Peterson S.B."/>
            <person name="Borenstein E."/>
            <person name="Mougous J.D."/>
        </authorList>
    </citation>
    <scope>NUCLEOTIDE SEQUENCE</scope>
    <source>
        <strain evidence="2">H204</strain>
    </source>
</reference>
<dbReference type="EMBL" id="JAIWWW010000024">
    <property type="protein sequence ID" value="MCA4523832.1"/>
    <property type="molecule type" value="Genomic_DNA"/>
</dbReference>
<proteinExistence type="predicted"/>
<evidence type="ECO:0000313" key="1">
    <source>
        <dbReference type="EMBL" id="HJG12021.1"/>
    </source>
</evidence>
<evidence type="ECO:0000313" key="10">
    <source>
        <dbReference type="EMBL" id="RGV15354.1"/>
    </source>
</evidence>
<comment type="caution">
    <text evidence="8">The sequence shown here is derived from an EMBL/GenBank/DDBJ whole genome shotgun (WGS) entry which is preliminary data.</text>
</comment>
<dbReference type="Pfam" id="PF13707">
    <property type="entry name" value="RloB"/>
    <property type="match status" value="1"/>
</dbReference>
<dbReference type="Proteomes" id="UP000283369">
    <property type="component" value="Unassembled WGS sequence"/>
</dbReference>
<dbReference type="Proteomes" id="UP000261210">
    <property type="component" value="Unassembled WGS sequence"/>
</dbReference>
<evidence type="ECO:0000313" key="5">
    <source>
        <dbReference type="EMBL" id="KAB6425606.1"/>
    </source>
</evidence>
<evidence type="ECO:0000313" key="12">
    <source>
        <dbReference type="Proteomes" id="UP000196036"/>
    </source>
</evidence>
<dbReference type="RefSeq" id="WP_004314125.1">
    <property type="nucleotide sequence ID" value="NZ_BAABZH010000002.1"/>
</dbReference>
<evidence type="ECO:0000313" key="14">
    <source>
        <dbReference type="Proteomes" id="UP000283369"/>
    </source>
</evidence>
<evidence type="ECO:0000313" key="6">
    <source>
        <dbReference type="EMBL" id="MCA4523832.1"/>
    </source>
</evidence>
<dbReference type="EMBL" id="QRYV01000017">
    <property type="protein sequence ID" value="RGV15354.1"/>
    <property type="molecule type" value="Genomic_DNA"/>
</dbReference>
<dbReference type="AlphaFoldDB" id="A0A174CX03"/>
<protein>
    <submittedName>
        <fullName evidence="2">RloB domain-containing protein</fullName>
    </submittedName>
    <submittedName>
        <fullName evidence="1">RloB family protein</fullName>
    </submittedName>
    <submittedName>
        <fullName evidence="8">RloB-like protein</fullName>
    </submittedName>
</protein>
<gene>
    <name evidence="8" type="ORF">B5E52_17890</name>
    <name evidence="11" type="ORF">DW042_21955</name>
    <name evidence="10" type="ORF">DWW25_08505</name>
    <name evidence="9" type="ORF">DXD03_21755</name>
    <name evidence="2" type="ORF">F6S82_24435</name>
    <name evidence="4" type="ORF">GA398_10955</name>
    <name evidence="3" type="ORF">GA574_05835</name>
    <name evidence="5" type="ORF">GAZ26_06625</name>
    <name evidence="1" type="ORF">K8V07_08835</name>
    <name evidence="7" type="ORF">LD004_06410</name>
    <name evidence="6" type="ORF">LDZ35_11485</name>
</gene>
<dbReference type="EMBL" id="JAIWYE010000013">
    <property type="protein sequence ID" value="MCA4703244.1"/>
    <property type="molecule type" value="Genomic_DNA"/>
</dbReference>
<dbReference type="Proteomes" id="UP000284417">
    <property type="component" value="Unassembled WGS sequence"/>
</dbReference>
<dbReference type="Proteomes" id="UP000196036">
    <property type="component" value="Unassembled WGS sequence"/>
</dbReference>
<evidence type="ECO:0000313" key="18">
    <source>
        <dbReference type="Proteomes" id="UP000435059"/>
    </source>
</evidence>
<dbReference type="EMBL" id="DYVL01000111">
    <property type="protein sequence ID" value="HJG12021.1"/>
    <property type="molecule type" value="Genomic_DNA"/>
</dbReference>
<accession>A0A174CX03</accession>
<reference evidence="13 14" key="4">
    <citation type="submission" date="2018-08" db="EMBL/GenBank/DDBJ databases">
        <title>A genome reference for cultivated species of the human gut microbiota.</title>
        <authorList>
            <person name="Zou Y."/>
            <person name="Xue W."/>
            <person name="Luo G."/>
        </authorList>
    </citation>
    <scope>NUCLEOTIDE SEQUENCE [LARGE SCALE GENOMIC DNA]</scope>
    <source>
        <strain evidence="10 14">AF14-7</strain>
        <strain evidence="11 15">AF39-6AC</strain>
        <strain evidence="9 13">TF10-34</strain>
    </source>
</reference>
<dbReference type="EMBL" id="QROC01000042">
    <property type="protein sequence ID" value="RHK90419.1"/>
    <property type="molecule type" value="Genomic_DNA"/>
</dbReference>
<reference evidence="1" key="9">
    <citation type="submission" date="2021-09" db="EMBL/GenBank/DDBJ databases">
        <authorList>
            <person name="Gilroy R."/>
        </authorList>
    </citation>
    <scope>NUCLEOTIDE SEQUENCE</scope>
    <source>
        <strain evidence="1">CHK154-13316</strain>
    </source>
</reference>
<evidence type="ECO:0000313" key="17">
    <source>
        <dbReference type="Proteomes" id="UP000434604"/>
    </source>
</evidence>
<evidence type="ECO:0000313" key="4">
    <source>
        <dbReference type="EMBL" id="KAB6147574.1"/>
    </source>
</evidence>
<sequence>MSRLLPKHRFEEIKREQRQAKLDKRRKVAVRNVSVSFLIVCEGERTEPNYFKALIKDRYSDIREVTIEGKGQGTVSLIKETIAIRDKSNKEFDRVWAVFDKDDFNDFNDAIQLAKKNHILCAWSNESFELWYYLHFQYLDTGISRSQYIEKIEREIQNRTNDSNYRYKKKSPETFDILQRIGDESLAIKHAQRLRESFSGTDYAAHKPCTTVYELVEELTHPEKLL</sequence>
<dbReference type="InterPro" id="IPR025591">
    <property type="entry name" value="RloB"/>
</dbReference>
<dbReference type="EMBL" id="WDCG01000005">
    <property type="protein sequence ID" value="KAB6425606.1"/>
    <property type="molecule type" value="Genomic_DNA"/>
</dbReference>
<evidence type="ECO:0000313" key="13">
    <source>
        <dbReference type="Proteomes" id="UP000261210"/>
    </source>
</evidence>
<reference evidence="16" key="3">
    <citation type="journal article" date="2018" name="J. Anim. Genet.">
        <title>Acquired interbacterial defense systems protect against interspecies antagonism in the human gut microbiome.</title>
        <authorList>
            <person name="Ross B.D."/>
            <person name="Verster A.J."/>
            <person name="Radey M.C."/>
            <person name="Schmidtke D.T."/>
            <person name="Pope C.E."/>
            <person name="Hoffman L.R."/>
            <person name="Hajjar A."/>
            <person name="Peterson S.B."/>
            <person name="Borenstein E."/>
            <person name="Mougous J."/>
        </authorList>
    </citation>
    <scope>NUCLEOTIDE SEQUENCE [LARGE SCALE GENOMIC DNA]</scope>
    <source>
        <strain evidence="16">H204</strain>
    </source>
</reference>
<reference evidence="2" key="7">
    <citation type="submission" date="2019-09" db="EMBL/GenBank/DDBJ databases">
        <authorList>
            <person name="Ross B.D."/>
            <person name="Verster A.J."/>
            <person name="Radey M.C."/>
            <person name="Schmidtke D.T."/>
            <person name="Pope C.E."/>
            <person name="Hoffman L.R."/>
            <person name="Hajjar A.M."/>
            <person name="Peterson S.B."/>
            <person name="Borenstein E."/>
            <person name="Mougous J.D."/>
        </authorList>
    </citation>
    <scope>NUCLEOTIDE SEQUENCE</scope>
    <source>
        <strain evidence="2">H204</strain>
    </source>
</reference>
<dbReference type="Proteomes" id="UP000471447">
    <property type="component" value="Unassembled WGS sequence"/>
</dbReference>
<evidence type="ECO:0000313" key="8">
    <source>
        <dbReference type="EMBL" id="OUQ64073.1"/>
    </source>
</evidence>
<evidence type="ECO:0000313" key="16">
    <source>
        <dbReference type="Proteomes" id="UP000327007"/>
    </source>
</evidence>
<dbReference type="EMBL" id="NFLW01000040">
    <property type="protein sequence ID" value="OUQ64073.1"/>
    <property type="molecule type" value="Genomic_DNA"/>
</dbReference>
<dbReference type="Proteomes" id="UP000434604">
    <property type="component" value="Unassembled WGS sequence"/>
</dbReference>
<reference evidence="12" key="1">
    <citation type="submission" date="2017-04" db="EMBL/GenBank/DDBJ databases">
        <title>Function of individual gut microbiota members based on whole genome sequencing of pure cultures obtained from chicken caecum.</title>
        <authorList>
            <person name="Medvecky M."/>
            <person name="Cejkova D."/>
            <person name="Polansky O."/>
            <person name="Karasova D."/>
            <person name="Kubasova T."/>
            <person name="Cizek A."/>
            <person name="Rychlik I."/>
        </authorList>
    </citation>
    <scope>NUCLEOTIDE SEQUENCE [LARGE SCALE GENOMIC DNA]</scope>
    <source>
        <strain evidence="12">An109</strain>
    </source>
</reference>
<reference evidence="1" key="8">
    <citation type="journal article" date="2021" name="PeerJ">
        <title>Extensive microbial diversity within the chicken gut microbiome revealed by metagenomics and culture.</title>
        <authorList>
            <person name="Gilroy R."/>
            <person name="Ravi A."/>
            <person name="Getino M."/>
            <person name="Pursley I."/>
            <person name="Horton D.L."/>
            <person name="Alikhan N.F."/>
            <person name="Baker D."/>
            <person name="Gharbi K."/>
            <person name="Hall N."/>
            <person name="Watson M."/>
            <person name="Adriaenssens E.M."/>
            <person name="Foster-Nyarko E."/>
            <person name="Jarju S."/>
            <person name="Secka A."/>
            <person name="Antonio M."/>
            <person name="Oren A."/>
            <person name="Chaudhuri R.R."/>
            <person name="La Ragione R."/>
            <person name="Hildebrand F."/>
            <person name="Pallen M.J."/>
        </authorList>
    </citation>
    <scope>NUCLEOTIDE SEQUENCE</scope>
    <source>
        <strain evidence="1">CHK154-13316</strain>
    </source>
</reference>
<dbReference type="Proteomes" id="UP000327007">
    <property type="component" value="Unassembled WGS sequence"/>
</dbReference>
<evidence type="ECO:0000313" key="3">
    <source>
        <dbReference type="EMBL" id="KAB6089563.1"/>
    </source>
</evidence>